<dbReference type="Gene3D" id="3.30.460.10">
    <property type="entry name" value="Beta Polymerase, domain 2"/>
    <property type="match status" value="1"/>
</dbReference>
<dbReference type="InterPro" id="IPR007344">
    <property type="entry name" value="GrpB/CoaE"/>
</dbReference>
<protein>
    <recommendedName>
        <fullName evidence="3">Dephospho-CoA kinase/protein folding accessory domain-containing protein</fullName>
    </recommendedName>
</protein>
<accession>A0ABZ3IJ40</accession>
<dbReference type="InterPro" id="IPR043519">
    <property type="entry name" value="NT_sf"/>
</dbReference>
<dbReference type="PANTHER" id="PTHR34822">
    <property type="entry name" value="GRPB DOMAIN PROTEIN (AFU_ORTHOLOGUE AFUA_1G01530)"/>
    <property type="match status" value="1"/>
</dbReference>
<sequence length="191" mass="22500">MRQDFSNVSKERLSELFPILLEPHNPGWIDYFFIERNFLKSIFGDNIVRINHIGSSCVPGLIAKPTIDILLEISQEIDLSAITETMEDEGYVVNTPKKDIIAYLKGYTPRGFEGQCVHIHVRYYGDWDELYFRDYLILHPDVAREYGKLKIMLKEKYTNDRDGYTYAKGDFIRKYSEYARVEFSNRYTPNK</sequence>
<dbReference type="Proteomes" id="UP000216752">
    <property type="component" value="Chromosome"/>
</dbReference>
<keyword evidence="2" id="KW-1185">Reference proteome</keyword>
<evidence type="ECO:0008006" key="3">
    <source>
        <dbReference type="Google" id="ProtNLM"/>
    </source>
</evidence>
<proteinExistence type="predicted"/>
<dbReference type="PANTHER" id="PTHR34822:SF1">
    <property type="entry name" value="GRPB FAMILY PROTEIN"/>
    <property type="match status" value="1"/>
</dbReference>
<dbReference type="RefSeq" id="WP_094604910.1">
    <property type="nucleotide sequence ID" value="NZ_CP155573.1"/>
</dbReference>
<reference evidence="1" key="1">
    <citation type="submission" date="2024-05" db="EMBL/GenBank/DDBJ databases">
        <title>Isolation and characterization of Sporomusa carbonis sp. nov., a carboxydotrophic hydrogenogen in the genus of Sporomusa isolated from a charcoal burning pile.</title>
        <authorList>
            <person name="Boeer T."/>
            <person name="Rosenbaum F."/>
            <person name="Eysell L."/>
            <person name="Mueller V."/>
            <person name="Daniel R."/>
            <person name="Poehlein A."/>
        </authorList>
    </citation>
    <scope>NUCLEOTIDE SEQUENCE [LARGE SCALE GENOMIC DNA]</scope>
    <source>
        <strain evidence="1">DSM 10669</strain>
    </source>
</reference>
<name>A0ABZ3IJ40_9FIRM</name>
<evidence type="ECO:0000313" key="2">
    <source>
        <dbReference type="Proteomes" id="UP000216752"/>
    </source>
</evidence>
<dbReference type="Pfam" id="PF04229">
    <property type="entry name" value="GrpB"/>
    <property type="match status" value="1"/>
</dbReference>
<organism evidence="1 2">
    <name type="scientific">Sporomusa silvacetica DSM 10669</name>
    <dbReference type="NCBI Taxonomy" id="1123289"/>
    <lineage>
        <taxon>Bacteria</taxon>
        <taxon>Bacillati</taxon>
        <taxon>Bacillota</taxon>
        <taxon>Negativicutes</taxon>
        <taxon>Selenomonadales</taxon>
        <taxon>Sporomusaceae</taxon>
        <taxon>Sporomusa</taxon>
    </lineage>
</organism>
<gene>
    <name evidence="1" type="ORF">SPSIL_018160</name>
</gene>
<dbReference type="SUPFAM" id="SSF81301">
    <property type="entry name" value="Nucleotidyltransferase"/>
    <property type="match status" value="1"/>
</dbReference>
<evidence type="ECO:0000313" key="1">
    <source>
        <dbReference type="EMBL" id="XFO65676.1"/>
    </source>
</evidence>
<dbReference type="EMBL" id="CP155573">
    <property type="protein sequence ID" value="XFO65676.1"/>
    <property type="molecule type" value="Genomic_DNA"/>
</dbReference>